<accession>A0AB39UK10</accession>
<dbReference type="AlphaFoldDB" id="A0AB39UK10"/>
<protein>
    <submittedName>
        <fullName evidence="2">Uncharacterized protein</fullName>
    </submittedName>
</protein>
<evidence type="ECO:0000256" key="1">
    <source>
        <dbReference type="SAM" id="MobiDB-lite"/>
    </source>
</evidence>
<name>A0AB39UK10_9BIFI</name>
<feature type="region of interest" description="Disordered" evidence="1">
    <location>
        <begin position="1"/>
        <end position="42"/>
    </location>
</feature>
<dbReference type="EMBL" id="CP129682">
    <property type="protein sequence ID" value="XDS49448.1"/>
    <property type="molecule type" value="Genomic_DNA"/>
</dbReference>
<evidence type="ECO:0000313" key="2">
    <source>
        <dbReference type="EMBL" id="XDS49448.1"/>
    </source>
</evidence>
<gene>
    <name evidence="2" type="ORF">QN216_04125</name>
</gene>
<proteinExistence type="predicted"/>
<organism evidence="2">
    <name type="scientific">Bifidobacterium fermentum</name>
    <dbReference type="NCBI Taxonomy" id="3059035"/>
    <lineage>
        <taxon>Bacteria</taxon>
        <taxon>Bacillati</taxon>
        <taxon>Actinomycetota</taxon>
        <taxon>Actinomycetes</taxon>
        <taxon>Bifidobacteriales</taxon>
        <taxon>Bifidobacteriaceae</taxon>
        <taxon>Bifidobacterium</taxon>
    </lineage>
</organism>
<reference evidence="2" key="1">
    <citation type="submission" date="2023-07" db="EMBL/GenBank/DDBJ databases">
        <title>Bifidobacterium aquikefiriaerophilum sp. nov. and Bifidobacterium eccum sp. nov., isolated from water kefir.</title>
        <authorList>
            <person name="Breselge S."/>
            <person name="Bellassi P."/>
            <person name="Barcenilla C."/>
            <person name="Alvarez-Ordonez A."/>
            <person name="Morelli L."/>
            <person name="Cotter P.D."/>
        </authorList>
    </citation>
    <scope>NUCLEOTIDE SEQUENCE</scope>
    <source>
        <strain evidence="2">WK013_4_14</strain>
    </source>
</reference>
<sequence length="42" mass="4137">MGPTAELSETPEGEVSDMTNPADDAGSVSALASADGENVEKG</sequence>
<dbReference type="RefSeq" id="WP_369342860.1">
    <property type="nucleotide sequence ID" value="NZ_CP129682.1"/>
</dbReference>